<dbReference type="CDD" id="cd17321">
    <property type="entry name" value="MFS_MMR_MDR_like"/>
    <property type="match status" value="1"/>
</dbReference>
<dbReference type="PRINTS" id="PR01036">
    <property type="entry name" value="TCRTETB"/>
</dbReference>
<dbReference type="Proteomes" id="UP000316628">
    <property type="component" value="Unassembled WGS sequence"/>
</dbReference>
<dbReference type="SUPFAM" id="SSF103473">
    <property type="entry name" value="MFS general substrate transporter"/>
    <property type="match status" value="1"/>
</dbReference>
<dbReference type="AlphaFoldDB" id="A0A543JAK7"/>
<keyword evidence="11" id="KW-1185">Reference proteome</keyword>
<organism evidence="10 11">
    <name type="scientific">Saccharothrix saharensis</name>
    <dbReference type="NCBI Taxonomy" id="571190"/>
    <lineage>
        <taxon>Bacteria</taxon>
        <taxon>Bacillati</taxon>
        <taxon>Actinomycetota</taxon>
        <taxon>Actinomycetes</taxon>
        <taxon>Pseudonocardiales</taxon>
        <taxon>Pseudonocardiaceae</taxon>
        <taxon>Saccharothrix</taxon>
    </lineage>
</organism>
<evidence type="ECO:0000256" key="4">
    <source>
        <dbReference type="ARBA" id="ARBA00022692"/>
    </source>
</evidence>
<evidence type="ECO:0000256" key="8">
    <source>
        <dbReference type="SAM" id="Phobius"/>
    </source>
</evidence>
<dbReference type="EMBL" id="VFPP01000001">
    <property type="protein sequence ID" value="TQM79834.1"/>
    <property type="molecule type" value="Genomic_DNA"/>
</dbReference>
<protein>
    <submittedName>
        <fullName evidence="10">EmrB/QacA subfamily drug resistance transporter</fullName>
    </submittedName>
</protein>
<feature type="transmembrane region" description="Helical" evidence="8">
    <location>
        <begin position="137"/>
        <end position="155"/>
    </location>
</feature>
<dbReference type="InterPro" id="IPR005829">
    <property type="entry name" value="Sugar_transporter_CS"/>
</dbReference>
<accession>A0A543JAK7</accession>
<dbReference type="GO" id="GO:0005886">
    <property type="term" value="C:plasma membrane"/>
    <property type="evidence" value="ECO:0007669"/>
    <property type="project" value="UniProtKB-SubCell"/>
</dbReference>
<feature type="transmembrane region" description="Helical" evidence="8">
    <location>
        <begin position="107"/>
        <end position="125"/>
    </location>
</feature>
<keyword evidence="6 8" id="KW-0472">Membrane</keyword>
<comment type="caution">
    <text evidence="10">The sequence shown here is derived from an EMBL/GenBank/DDBJ whole genome shotgun (WGS) entry which is preliminary data.</text>
</comment>
<feature type="transmembrane region" description="Helical" evidence="8">
    <location>
        <begin position="228"/>
        <end position="248"/>
    </location>
</feature>
<gene>
    <name evidence="10" type="ORF">FHX81_2145</name>
</gene>
<feature type="transmembrane region" description="Helical" evidence="8">
    <location>
        <begin position="254"/>
        <end position="274"/>
    </location>
</feature>
<keyword evidence="2" id="KW-0813">Transport</keyword>
<dbReference type="PANTHER" id="PTHR42718">
    <property type="entry name" value="MAJOR FACILITATOR SUPERFAMILY MULTIDRUG TRANSPORTER MFSC"/>
    <property type="match status" value="1"/>
</dbReference>
<feature type="transmembrane region" description="Helical" evidence="8">
    <location>
        <begin position="430"/>
        <end position="451"/>
    </location>
</feature>
<dbReference type="Pfam" id="PF07690">
    <property type="entry name" value="MFS_1"/>
    <property type="match status" value="1"/>
</dbReference>
<proteinExistence type="predicted"/>
<feature type="transmembrane region" description="Helical" evidence="8">
    <location>
        <begin position="77"/>
        <end position="95"/>
    </location>
</feature>
<evidence type="ECO:0000256" key="5">
    <source>
        <dbReference type="ARBA" id="ARBA00022989"/>
    </source>
</evidence>
<feature type="transmembrane region" description="Helical" evidence="8">
    <location>
        <begin position="357"/>
        <end position="377"/>
    </location>
</feature>
<feature type="transmembrane region" description="Helical" evidence="8">
    <location>
        <begin position="167"/>
        <end position="188"/>
    </location>
</feature>
<sequence>MSHIADQTAAGPPTGTAASDAATTASANTTAAGRRPNAGLVLLLLCLAEFMIALDFSITNVALPVIQAELQFTTSGLQWVISAYAITFGGFLMLGGRISDLYGRRRLFIIGLVAFALVSLVAGIAQDDVQLVLLRGAQGLAAAVVAPAALSLLTTSFPEGPERNRALGVYGAVLSFGFVSGVVLGGILTDVLNWRWVFFVNVPIGLGAALLAPKLIKESRGLESNRKLDVPGAVTITGSVISMVYALSTITQGGFGWLVSLVVSIVLFAAFLVIEQRSPHPLIPLKVVAQRVLLTANLINVLLIGSFVGIAYILTLYLQGIEGFTPLQTGLTFAVLGATAVVAGMSAGKVSGKLGSTATLVGGLLMQAVGTVALAILPATGAIWWILVGMAVIGFGHVSAVVIVSISATSGVPDHQQGLAGGLLNTSQQLGAALGAAAFAAIAVGVTGGLLAEGTPLEQADPASLVAGFRYALIVAVVVSVVASVIGVTLTRKRAAA</sequence>
<keyword evidence="5 8" id="KW-1133">Transmembrane helix</keyword>
<feature type="transmembrane region" description="Helical" evidence="8">
    <location>
        <begin position="40"/>
        <end position="65"/>
    </location>
</feature>
<dbReference type="OrthoDB" id="7375466at2"/>
<feature type="region of interest" description="Disordered" evidence="7">
    <location>
        <begin position="1"/>
        <end position="22"/>
    </location>
</feature>
<keyword evidence="3" id="KW-1003">Cell membrane</keyword>
<evidence type="ECO:0000313" key="10">
    <source>
        <dbReference type="EMBL" id="TQM79834.1"/>
    </source>
</evidence>
<name>A0A543JAK7_9PSEU</name>
<reference evidence="10 11" key="1">
    <citation type="submission" date="2019-06" db="EMBL/GenBank/DDBJ databases">
        <title>Sequencing the genomes of 1000 actinobacteria strains.</title>
        <authorList>
            <person name="Klenk H.-P."/>
        </authorList>
    </citation>
    <scope>NUCLEOTIDE SEQUENCE [LARGE SCALE GENOMIC DNA]</scope>
    <source>
        <strain evidence="10 11">DSM 45456</strain>
    </source>
</reference>
<evidence type="ECO:0000256" key="6">
    <source>
        <dbReference type="ARBA" id="ARBA00023136"/>
    </source>
</evidence>
<evidence type="ECO:0000256" key="1">
    <source>
        <dbReference type="ARBA" id="ARBA00004651"/>
    </source>
</evidence>
<dbReference type="InterPro" id="IPR011701">
    <property type="entry name" value="MFS"/>
</dbReference>
<dbReference type="PROSITE" id="PS50850">
    <property type="entry name" value="MFS"/>
    <property type="match status" value="1"/>
</dbReference>
<evidence type="ECO:0000256" key="7">
    <source>
        <dbReference type="SAM" id="MobiDB-lite"/>
    </source>
</evidence>
<feature type="transmembrane region" description="Helical" evidence="8">
    <location>
        <begin position="471"/>
        <end position="491"/>
    </location>
</feature>
<dbReference type="RefSeq" id="WP_141977400.1">
    <property type="nucleotide sequence ID" value="NZ_VFPP01000001.1"/>
</dbReference>
<feature type="transmembrane region" description="Helical" evidence="8">
    <location>
        <begin position="324"/>
        <end position="345"/>
    </location>
</feature>
<evidence type="ECO:0000313" key="11">
    <source>
        <dbReference type="Proteomes" id="UP000316628"/>
    </source>
</evidence>
<dbReference type="Gene3D" id="1.20.1250.20">
    <property type="entry name" value="MFS general substrate transporter like domains"/>
    <property type="match status" value="1"/>
</dbReference>
<evidence type="ECO:0000256" key="2">
    <source>
        <dbReference type="ARBA" id="ARBA00022448"/>
    </source>
</evidence>
<keyword evidence="4 8" id="KW-0812">Transmembrane</keyword>
<dbReference type="Gene3D" id="1.20.1720.10">
    <property type="entry name" value="Multidrug resistance protein D"/>
    <property type="match status" value="1"/>
</dbReference>
<dbReference type="InterPro" id="IPR020846">
    <property type="entry name" value="MFS_dom"/>
</dbReference>
<feature type="transmembrane region" description="Helical" evidence="8">
    <location>
        <begin position="194"/>
        <end position="216"/>
    </location>
</feature>
<evidence type="ECO:0000256" key="3">
    <source>
        <dbReference type="ARBA" id="ARBA00022475"/>
    </source>
</evidence>
<dbReference type="GO" id="GO:0022857">
    <property type="term" value="F:transmembrane transporter activity"/>
    <property type="evidence" value="ECO:0007669"/>
    <property type="project" value="InterPro"/>
</dbReference>
<dbReference type="PANTHER" id="PTHR42718:SF46">
    <property type="entry name" value="BLR6921 PROTEIN"/>
    <property type="match status" value="1"/>
</dbReference>
<feature type="transmembrane region" description="Helical" evidence="8">
    <location>
        <begin position="383"/>
        <end position="409"/>
    </location>
</feature>
<comment type="subcellular location">
    <subcellularLocation>
        <location evidence="1">Cell membrane</location>
        <topology evidence="1">Multi-pass membrane protein</topology>
    </subcellularLocation>
</comment>
<feature type="transmembrane region" description="Helical" evidence="8">
    <location>
        <begin position="294"/>
        <end position="318"/>
    </location>
</feature>
<evidence type="ECO:0000259" key="9">
    <source>
        <dbReference type="PROSITE" id="PS50850"/>
    </source>
</evidence>
<feature type="domain" description="Major facilitator superfamily (MFS) profile" evidence="9">
    <location>
        <begin position="41"/>
        <end position="495"/>
    </location>
</feature>
<dbReference type="InterPro" id="IPR036259">
    <property type="entry name" value="MFS_trans_sf"/>
</dbReference>
<dbReference type="PROSITE" id="PS00216">
    <property type="entry name" value="SUGAR_TRANSPORT_1"/>
    <property type="match status" value="1"/>
</dbReference>